<feature type="compositionally biased region" description="Basic and acidic residues" evidence="1">
    <location>
        <begin position="1033"/>
        <end position="1047"/>
    </location>
</feature>
<accession>A0ABX3HCT4</accession>
<feature type="region of interest" description="Disordered" evidence="1">
    <location>
        <begin position="1033"/>
        <end position="1068"/>
    </location>
</feature>
<dbReference type="EMBL" id="MPTB01000014">
    <property type="protein sequence ID" value="OMD47762.1"/>
    <property type="molecule type" value="Genomic_DNA"/>
</dbReference>
<sequence>MGADYQGDGYELQWPYELKAIRSFRIERKFNTHTRCTFTAVMTEEEAEACLLRSSFEDSLVFRKPAKPRVESWFAGGITNVDIQMEDGIPHVQIEALSRSYALDMVPKNRSYQNKHLTYSEAIAGLVADYPGGDAHNMATGKQDALGTLMIQYGETDWQFMKRLASRVGTVILPDVTLDAPRVYFGVPDLSWGEELKSKHYTVMKDRAAYEELKAHAEGTEGDQFHEGDFVRYRVVSGQYCQVGDDVLFKNQMWVVSESVISYESGLLQYEYVLVKRQTLRRKSRRNEAIQGVSLEGRVVKRANNMVKVHLDIDAGHDAQGNWWFAYSGEGNNIFHCLPEEGARIKVYFPSGVEKKAMAINSVRGGSEEMKSRTVFQKPTTKVFEMPGEAKMQLGDDGVLFQKGTVSLHLDGGNITVKASEDLLLVASNRMELGSGGGKSILESIRMRASQQITLQTNAAHYMVVSEKRVGIHSSKIDFQKVEVDYMELLTDAELKELYIDELAKGEIMMQEIDLSLKLGAATQLTEGQRADIRSKVAAEASGNPGTQEAARSWMGGKSAEEQQSAYKKRYGQPPASEPEKQGEEEKQAELEKNQQLYEVEDRNRTAVHAWNQSAERIIEQGRKEGKSQAEIEAMIPAQPELAASAPQQSKQPGVMERLLAATGIRHLVDQMKPVLEPALDDWLLQNVVPQKPDYLSKKMEKTVYLSRYTFQVLILDPQMLIAEFNLLFGVVAIISAIPTAGGSLYLLAAADIAFSVGVIVVNVEKLNDLKNGNAYTNPTFLGMDQSLLDGLGIGIAFVSLASLLKHGLYKAADNLARSKSLAGADDARTVGKPKAEGSSRSVEGTAKVTKTKKEKIDPPPYDREKILRNIEESKKAREASNFDKYLQKEKELLEMLNKGTGEAPPIKPIEPRGEPNVFIPAFKGEEIAINIYDRMRLTGLDKKELETISKNTGLSLDEVTAMKKHLFLTKHANLVDENGKDYYEGYFTPDINVAYGWGKALSTELSPAEKAWYRELADHELAESKLKQEGMPIRKIESFKNGKPSDGDPPGAHDLAPPQPGDFPEIEYNQLGDISKKIRKFLDNMEGKDE</sequence>
<gene>
    <name evidence="2" type="ORF">BSK56_12660</name>
</gene>
<dbReference type="SUPFAM" id="SSF69279">
    <property type="entry name" value="Phage tail proteins"/>
    <property type="match status" value="1"/>
</dbReference>
<proteinExistence type="predicted"/>
<name>A0ABX3HCT4_PAEBO</name>
<feature type="compositionally biased region" description="Basic and acidic residues" evidence="1">
    <location>
        <begin position="578"/>
        <end position="591"/>
    </location>
</feature>
<dbReference type="Gene3D" id="3.55.50.10">
    <property type="entry name" value="Baseplate protein-like domains"/>
    <property type="match status" value="1"/>
</dbReference>
<keyword evidence="3" id="KW-1185">Reference proteome</keyword>
<protein>
    <recommendedName>
        <fullName evidence="4">Gp5/Type VI secretion system Vgr protein OB-fold domain-containing protein</fullName>
    </recommendedName>
</protein>
<evidence type="ECO:0000313" key="3">
    <source>
        <dbReference type="Proteomes" id="UP000187412"/>
    </source>
</evidence>
<feature type="region of interest" description="Disordered" evidence="1">
    <location>
        <begin position="536"/>
        <end position="591"/>
    </location>
</feature>
<evidence type="ECO:0008006" key="4">
    <source>
        <dbReference type="Google" id="ProtNLM"/>
    </source>
</evidence>
<feature type="compositionally biased region" description="Basic and acidic residues" evidence="1">
    <location>
        <begin position="827"/>
        <end position="838"/>
    </location>
</feature>
<organism evidence="2 3">
    <name type="scientific">Paenibacillus borealis</name>
    <dbReference type="NCBI Taxonomy" id="160799"/>
    <lineage>
        <taxon>Bacteria</taxon>
        <taxon>Bacillati</taxon>
        <taxon>Bacillota</taxon>
        <taxon>Bacilli</taxon>
        <taxon>Bacillales</taxon>
        <taxon>Paenibacillaceae</taxon>
        <taxon>Paenibacillus</taxon>
    </lineage>
</organism>
<dbReference type="Proteomes" id="UP000187412">
    <property type="component" value="Unassembled WGS sequence"/>
</dbReference>
<feature type="region of interest" description="Disordered" evidence="1">
    <location>
        <begin position="827"/>
        <end position="862"/>
    </location>
</feature>
<reference evidence="2 3" key="1">
    <citation type="submission" date="2016-10" db="EMBL/GenBank/DDBJ databases">
        <title>Paenibacillus species isolates.</title>
        <authorList>
            <person name="Beno S.M."/>
        </authorList>
    </citation>
    <scope>NUCLEOTIDE SEQUENCE [LARGE SCALE GENOMIC DNA]</scope>
    <source>
        <strain evidence="2 3">FSL H7-0744</strain>
    </source>
</reference>
<evidence type="ECO:0000313" key="2">
    <source>
        <dbReference type="EMBL" id="OMD47762.1"/>
    </source>
</evidence>
<evidence type="ECO:0000256" key="1">
    <source>
        <dbReference type="SAM" id="MobiDB-lite"/>
    </source>
</evidence>
<comment type="caution">
    <text evidence="2">The sequence shown here is derived from an EMBL/GenBank/DDBJ whole genome shotgun (WGS) entry which is preliminary data.</text>
</comment>
<dbReference type="RefSeq" id="WP_076110841.1">
    <property type="nucleotide sequence ID" value="NZ_MPTB01000014.1"/>
</dbReference>